<feature type="compositionally biased region" description="Low complexity" evidence="3">
    <location>
        <begin position="10"/>
        <end position="22"/>
    </location>
</feature>
<dbReference type="EMBL" id="KN848071">
    <property type="protein sequence ID" value="KIX98674.1"/>
    <property type="molecule type" value="Genomic_DNA"/>
</dbReference>
<keyword evidence="2" id="KW-0012">Acyltransferase</keyword>
<dbReference type="Gene3D" id="3.40.630.30">
    <property type="match status" value="1"/>
</dbReference>
<keyword evidence="1" id="KW-0808">Transferase</keyword>
<dbReference type="Pfam" id="PF00583">
    <property type="entry name" value="Acetyltransf_1"/>
    <property type="match status" value="1"/>
</dbReference>
<evidence type="ECO:0000256" key="2">
    <source>
        <dbReference type="ARBA" id="ARBA00023315"/>
    </source>
</evidence>
<dbReference type="PANTHER" id="PTHR43877">
    <property type="entry name" value="AMINOALKYLPHOSPHONATE N-ACETYLTRANSFERASE-RELATED-RELATED"/>
    <property type="match status" value="1"/>
</dbReference>
<proteinExistence type="predicted"/>
<dbReference type="SUPFAM" id="SSF55729">
    <property type="entry name" value="Acyl-CoA N-acyltransferases (Nat)"/>
    <property type="match status" value="1"/>
</dbReference>
<dbReference type="CDD" id="cd04301">
    <property type="entry name" value="NAT_SF"/>
    <property type="match status" value="1"/>
</dbReference>
<evidence type="ECO:0000313" key="5">
    <source>
        <dbReference type="EMBL" id="KIX98674.1"/>
    </source>
</evidence>
<dbReference type="InterPro" id="IPR016181">
    <property type="entry name" value="Acyl_CoA_acyltransferase"/>
</dbReference>
<dbReference type="AlphaFoldDB" id="A0A0D2K655"/>
<dbReference type="InterPro" id="IPR000182">
    <property type="entry name" value="GNAT_dom"/>
</dbReference>
<sequence length="247" mass="27055">MLVQHQQPVALPTSPPTASSATSEYLDYPYNAHIPSPAAVQLRSKPVDVDSLPPRTKPTITIRPATLADAPAIARLGSTVFSTAFGFSIPTNDLNAYLTEAYSVETIEEYIRCATKHILVACSNNSSISNAPTVDGDADCGQEEIIGFAQLSEGTSEPCISDIKSVVELQRLYVSTRFHGNGVGKLLASQIECIARRLGYKRLWLGVWEGNFRAQKIYEGWGFVKVGDREFKMGKCIQIGWIMLKDL</sequence>
<dbReference type="OrthoDB" id="9975416at2759"/>
<name>A0A0D2K655_9EURO</name>
<evidence type="ECO:0000313" key="6">
    <source>
        <dbReference type="Proteomes" id="UP000053411"/>
    </source>
</evidence>
<feature type="domain" description="N-acetyltransferase" evidence="4">
    <location>
        <begin position="60"/>
        <end position="247"/>
    </location>
</feature>
<dbReference type="PROSITE" id="PS51186">
    <property type="entry name" value="GNAT"/>
    <property type="match status" value="1"/>
</dbReference>
<dbReference type="InterPro" id="IPR050832">
    <property type="entry name" value="Bact_Acetyltransf"/>
</dbReference>
<protein>
    <recommendedName>
        <fullName evidence="4">N-acetyltransferase domain-containing protein</fullName>
    </recommendedName>
</protein>
<dbReference type="GeneID" id="27711721"/>
<reference evidence="5 6" key="1">
    <citation type="submission" date="2015-01" db="EMBL/GenBank/DDBJ databases">
        <title>The Genome Sequence of Fonsecaea multimorphosa CBS 102226.</title>
        <authorList>
            <consortium name="The Broad Institute Genomics Platform"/>
            <person name="Cuomo C."/>
            <person name="de Hoog S."/>
            <person name="Gorbushina A."/>
            <person name="Stielow B."/>
            <person name="Teixiera M."/>
            <person name="Abouelleil A."/>
            <person name="Chapman S.B."/>
            <person name="Priest M."/>
            <person name="Young S.K."/>
            <person name="Wortman J."/>
            <person name="Nusbaum C."/>
            <person name="Birren B."/>
        </authorList>
    </citation>
    <scope>NUCLEOTIDE SEQUENCE [LARGE SCALE GENOMIC DNA]</scope>
    <source>
        <strain evidence="5 6">CBS 102226</strain>
    </source>
</reference>
<dbReference type="STRING" id="1442371.A0A0D2K655"/>
<evidence type="ECO:0000256" key="1">
    <source>
        <dbReference type="ARBA" id="ARBA00022679"/>
    </source>
</evidence>
<keyword evidence="6" id="KW-1185">Reference proteome</keyword>
<evidence type="ECO:0000259" key="4">
    <source>
        <dbReference type="PROSITE" id="PS51186"/>
    </source>
</evidence>
<gene>
    <name evidence="5" type="ORF">Z520_05975</name>
</gene>
<dbReference type="RefSeq" id="XP_016632797.1">
    <property type="nucleotide sequence ID" value="XM_016776478.1"/>
</dbReference>
<dbReference type="GO" id="GO:0016747">
    <property type="term" value="F:acyltransferase activity, transferring groups other than amino-acyl groups"/>
    <property type="evidence" value="ECO:0007669"/>
    <property type="project" value="InterPro"/>
</dbReference>
<organism evidence="5 6">
    <name type="scientific">Fonsecaea multimorphosa CBS 102226</name>
    <dbReference type="NCBI Taxonomy" id="1442371"/>
    <lineage>
        <taxon>Eukaryota</taxon>
        <taxon>Fungi</taxon>
        <taxon>Dikarya</taxon>
        <taxon>Ascomycota</taxon>
        <taxon>Pezizomycotina</taxon>
        <taxon>Eurotiomycetes</taxon>
        <taxon>Chaetothyriomycetidae</taxon>
        <taxon>Chaetothyriales</taxon>
        <taxon>Herpotrichiellaceae</taxon>
        <taxon>Fonsecaea</taxon>
    </lineage>
</organism>
<evidence type="ECO:0000256" key="3">
    <source>
        <dbReference type="SAM" id="MobiDB-lite"/>
    </source>
</evidence>
<feature type="region of interest" description="Disordered" evidence="3">
    <location>
        <begin position="1"/>
        <end position="22"/>
    </location>
</feature>
<dbReference type="Proteomes" id="UP000053411">
    <property type="component" value="Unassembled WGS sequence"/>
</dbReference>
<accession>A0A0D2K655</accession>
<dbReference type="VEuPathDB" id="FungiDB:Z520_05975"/>